<dbReference type="InterPro" id="IPR036365">
    <property type="entry name" value="PGBD-like_sf"/>
</dbReference>
<accession>A0ABU2U7U8</accession>
<gene>
    <name evidence="2" type="ORF">RM764_41205</name>
</gene>
<dbReference type="Pfam" id="PF01471">
    <property type="entry name" value="PG_binding_1"/>
    <property type="match status" value="1"/>
</dbReference>
<dbReference type="InterPro" id="IPR036366">
    <property type="entry name" value="PGBDSf"/>
</dbReference>
<dbReference type="Gene3D" id="1.10.101.10">
    <property type="entry name" value="PGBD-like superfamily/PGBD"/>
    <property type="match status" value="1"/>
</dbReference>
<comment type="caution">
    <text evidence="2">The sequence shown here is derived from an EMBL/GenBank/DDBJ whole genome shotgun (WGS) entry which is preliminary data.</text>
</comment>
<dbReference type="EMBL" id="JAVREY010000102">
    <property type="protein sequence ID" value="MDT0469311.1"/>
    <property type="molecule type" value="Genomic_DNA"/>
</dbReference>
<evidence type="ECO:0000313" key="3">
    <source>
        <dbReference type="Proteomes" id="UP001183809"/>
    </source>
</evidence>
<evidence type="ECO:0000313" key="2">
    <source>
        <dbReference type="EMBL" id="MDT0469311.1"/>
    </source>
</evidence>
<dbReference type="SUPFAM" id="SSF47090">
    <property type="entry name" value="PGBD-like"/>
    <property type="match status" value="1"/>
</dbReference>
<keyword evidence="3" id="KW-1185">Reference proteome</keyword>
<name>A0ABU2U7U8_9ACTN</name>
<dbReference type="InterPro" id="IPR002477">
    <property type="entry name" value="Peptidoglycan-bd-like"/>
</dbReference>
<evidence type="ECO:0000259" key="1">
    <source>
        <dbReference type="Pfam" id="PF01471"/>
    </source>
</evidence>
<organism evidence="2 3">
    <name type="scientific">Streptomyces gibsoniae</name>
    <dbReference type="NCBI Taxonomy" id="3075529"/>
    <lineage>
        <taxon>Bacteria</taxon>
        <taxon>Bacillati</taxon>
        <taxon>Actinomycetota</taxon>
        <taxon>Actinomycetes</taxon>
        <taxon>Kitasatosporales</taxon>
        <taxon>Streptomycetaceae</taxon>
        <taxon>Streptomyces</taxon>
    </lineage>
</organism>
<proteinExistence type="predicted"/>
<dbReference type="RefSeq" id="WP_311700743.1">
    <property type="nucleotide sequence ID" value="NZ_JAVREY010000102.1"/>
</dbReference>
<sequence length="154" mass="16809">MLHRLRFRWQWQWLRTFAGWWNPQKFAGAVAVALLAGLGGNYIPQWVGGSHSEPTPQPGPDGSPDICHYSVKDHRLYAGFSTTMTDETDIAGGSNNDVREVQCLLLHMGISPGAVDGSFGAGTQKAVEKAQRRGHVRADGSVGPQTWKVLRAAK</sequence>
<feature type="domain" description="Peptidoglycan binding-like" evidence="1">
    <location>
        <begin position="95"/>
        <end position="150"/>
    </location>
</feature>
<protein>
    <submittedName>
        <fullName evidence="2">Peptidoglycan-binding domain-containing protein</fullName>
    </submittedName>
</protein>
<dbReference type="Proteomes" id="UP001183809">
    <property type="component" value="Unassembled WGS sequence"/>
</dbReference>
<reference evidence="3" key="1">
    <citation type="submission" date="2023-07" db="EMBL/GenBank/DDBJ databases">
        <title>30 novel species of actinomycetes from the DSMZ collection.</title>
        <authorList>
            <person name="Nouioui I."/>
        </authorList>
    </citation>
    <scope>NUCLEOTIDE SEQUENCE [LARGE SCALE GENOMIC DNA]</scope>
    <source>
        <strain evidence="3">DSM 41699</strain>
    </source>
</reference>